<evidence type="ECO:0000313" key="1">
    <source>
        <dbReference type="EMBL" id="KAK9322950.1"/>
    </source>
</evidence>
<dbReference type="EMBL" id="MU970068">
    <property type="protein sequence ID" value="KAK9322950.1"/>
    <property type="molecule type" value="Genomic_DNA"/>
</dbReference>
<name>A0ACC3TQH3_9ASCO</name>
<accession>A0ACC3TQH3</accession>
<evidence type="ECO:0000313" key="2">
    <source>
        <dbReference type="Proteomes" id="UP001489719"/>
    </source>
</evidence>
<proteinExistence type="predicted"/>
<dbReference type="Proteomes" id="UP001489719">
    <property type="component" value="Unassembled WGS sequence"/>
</dbReference>
<sequence>MSERLSAIASHIAPNEASAVSKITEKHPDDVVIVAAYRTAITKGGRGGFKDTAASDLLVGVLKGLLDRTKIDPKLIEDIGVGNVLAPGAGATEYRAAALVAGIPHTTPVYSVNRQCSSGLVSVLQIANAITAGTMDIGIGAGVESMSSQYGPSSVTAFSELLQGHEEAKKCQIPMGITSENVATKYGLNRKEQDEFAAASYQKAEAAQKAGRFKSEIIPLKVKIIDPKTEEEREILVDKDDGIRYGVTAESLSKIKPAFSKTGSTHAGNASQVSDGAAAVLLARRSVAQKLGLPIIGKFVDGTVVGVPPEVMGIGPAVAIPKILKRTGLSKDDVDVYEINEAFASQALFCVRDIGIDINKVNPNGGAIAFGHPLGCTGARQIATLLAELKRTGRKIGVTSMCVGTGMGAASVIVAE</sequence>
<gene>
    <name evidence="1" type="ORF">V1517DRAFT_367248</name>
</gene>
<keyword evidence="2" id="KW-1185">Reference proteome</keyword>
<reference evidence="2" key="1">
    <citation type="journal article" date="2024" name="Front. Bioeng. Biotechnol.">
        <title>Genome-scale model development and genomic sequencing of the oleaginous clade Lipomyces.</title>
        <authorList>
            <person name="Czajka J.J."/>
            <person name="Han Y."/>
            <person name="Kim J."/>
            <person name="Mondo S.J."/>
            <person name="Hofstad B.A."/>
            <person name="Robles A."/>
            <person name="Haridas S."/>
            <person name="Riley R."/>
            <person name="LaButti K."/>
            <person name="Pangilinan J."/>
            <person name="Andreopoulos W."/>
            <person name="Lipzen A."/>
            <person name="Yan J."/>
            <person name="Wang M."/>
            <person name="Ng V."/>
            <person name="Grigoriev I.V."/>
            <person name="Spatafora J.W."/>
            <person name="Magnuson J.K."/>
            <person name="Baker S.E."/>
            <person name="Pomraning K.R."/>
        </authorList>
    </citation>
    <scope>NUCLEOTIDE SEQUENCE [LARGE SCALE GENOMIC DNA]</scope>
    <source>
        <strain evidence="2">CBS 10300</strain>
    </source>
</reference>
<organism evidence="1 2">
    <name type="scientific">Lipomyces orientalis</name>
    <dbReference type="NCBI Taxonomy" id="1233043"/>
    <lineage>
        <taxon>Eukaryota</taxon>
        <taxon>Fungi</taxon>
        <taxon>Dikarya</taxon>
        <taxon>Ascomycota</taxon>
        <taxon>Saccharomycotina</taxon>
        <taxon>Lipomycetes</taxon>
        <taxon>Lipomycetales</taxon>
        <taxon>Lipomycetaceae</taxon>
        <taxon>Lipomyces</taxon>
    </lineage>
</organism>
<protein>
    <submittedName>
        <fullName evidence="1">Thiolase, N-terminal domain-containing protein</fullName>
    </submittedName>
</protein>
<comment type="caution">
    <text evidence="1">The sequence shown here is derived from an EMBL/GenBank/DDBJ whole genome shotgun (WGS) entry which is preliminary data.</text>
</comment>